<reference evidence="2" key="1">
    <citation type="submission" date="2020-01" db="EMBL/GenBank/DDBJ databases">
        <title>Genome Sequencing of Three Apophysomyces-Like Fungal Strains Confirms a Novel Fungal Genus in the Mucoromycota with divergent Burkholderia-like Endosymbiotic Bacteria.</title>
        <authorList>
            <person name="Stajich J.E."/>
            <person name="Macias A.M."/>
            <person name="Carter-House D."/>
            <person name="Lovett B."/>
            <person name="Kasson L.R."/>
            <person name="Berry K."/>
            <person name="Grigoriev I."/>
            <person name="Chang Y."/>
            <person name="Spatafora J."/>
            <person name="Kasson M.T."/>
        </authorList>
    </citation>
    <scope>NUCLEOTIDE SEQUENCE</scope>
    <source>
        <strain evidence="2">NRRL A-21654</strain>
    </source>
</reference>
<dbReference type="AlphaFoldDB" id="A0A8H7BM71"/>
<feature type="region of interest" description="Disordered" evidence="1">
    <location>
        <begin position="1"/>
        <end position="43"/>
    </location>
</feature>
<dbReference type="Pfam" id="PF01803">
    <property type="entry name" value="LIM_bind"/>
    <property type="match status" value="1"/>
</dbReference>
<dbReference type="Proteomes" id="UP000605846">
    <property type="component" value="Unassembled WGS sequence"/>
</dbReference>
<accession>A0A8H7BM71</accession>
<evidence type="ECO:0008006" key="4">
    <source>
        <dbReference type="Google" id="ProtNLM"/>
    </source>
</evidence>
<comment type="caution">
    <text evidence="2">The sequence shown here is derived from an EMBL/GenBank/DDBJ whole genome shotgun (WGS) entry which is preliminary data.</text>
</comment>
<dbReference type="EMBL" id="JABAYA010000189">
    <property type="protein sequence ID" value="KAF7722545.1"/>
    <property type="molecule type" value="Genomic_DNA"/>
</dbReference>
<feature type="region of interest" description="Disordered" evidence="1">
    <location>
        <begin position="351"/>
        <end position="419"/>
    </location>
</feature>
<dbReference type="InterPro" id="IPR029005">
    <property type="entry name" value="LIM-bd/SEUSS"/>
</dbReference>
<feature type="compositionally biased region" description="Basic residues" evidence="1">
    <location>
        <begin position="361"/>
        <end position="375"/>
    </location>
</feature>
<gene>
    <name evidence="2" type="ORF">EC973_002969</name>
</gene>
<evidence type="ECO:0000256" key="1">
    <source>
        <dbReference type="SAM" id="MobiDB-lite"/>
    </source>
</evidence>
<proteinExistence type="predicted"/>
<sequence length="571" mass="62985">MSSVPTAVTPQQTAQSQPPPRQTPQVQHSAAQLHNQAQAQMDAQARAQAAQIFQRQRILMFQQHSARSGPLPATPLINQGSPPGALPNGHHLTGQIPNGQVVPDGPLSKSLLTGPLQRTQTTGQAVLRLLQFAEQLNPGVESAMNRSFWEGFVDDFFTPTSTLKMTLWNAKTHTNIRFEVIQSLLVRFFHTQYDCGVISIQLTLEQTTEYILPGGLMNVECPRARLIHRYDNGSLVVSTGHLMVQFASSTPGIWKIEILHFATQEHEEFLARDTLLANADKSKPTTGNNGSSTVVPLPDSAINAWGVPERLADAAQRFNNVAFHAIVNNTTPRESLNAIAFSVRQQLAKAHEASASGKSSKSPKNRVTKKSATRRKLNENTSAVNKQTSNAMDSGSEATFVGAPSPVVKTQSGPRPNAPSLQLQQEAIIQMQQQKALQIQQQALLRQQAAMFQRHNASLGQHPTFQQFQHQQMLQLQQQQAAMQIQQQQAMQLQLQEAQHQQQQIPPAAGQTPQQTYPQAYPGQFTPHQQHTQLNEFTQSPVMRKRTNSVSEATKSPVARKKTATPTPSRK</sequence>
<organism evidence="2 3">
    <name type="scientific">Apophysomyces ossiformis</name>
    <dbReference type="NCBI Taxonomy" id="679940"/>
    <lineage>
        <taxon>Eukaryota</taxon>
        <taxon>Fungi</taxon>
        <taxon>Fungi incertae sedis</taxon>
        <taxon>Mucoromycota</taxon>
        <taxon>Mucoromycotina</taxon>
        <taxon>Mucoromycetes</taxon>
        <taxon>Mucorales</taxon>
        <taxon>Mucorineae</taxon>
        <taxon>Mucoraceae</taxon>
        <taxon>Apophysomyces</taxon>
    </lineage>
</organism>
<evidence type="ECO:0000313" key="2">
    <source>
        <dbReference type="EMBL" id="KAF7722545.1"/>
    </source>
</evidence>
<keyword evidence="3" id="KW-1185">Reference proteome</keyword>
<feature type="compositionally biased region" description="Polar residues" evidence="1">
    <location>
        <begin position="379"/>
        <end position="397"/>
    </location>
</feature>
<name>A0A8H7BM71_9FUNG</name>
<dbReference type="PANTHER" id="PTHR10378">
    <property type="entry name" value="LIM DOMAIN-BINDING PROTEIN"/>
    <property type="match status" value="1"/>
</dbReference>
<protein>
    <recommendedName>
        <fullName evidence="4">LIM-domain binding protein-domain-containing protein</fullName>
    </recommendedName>
</protein>
<feature type="compositionally biased region" description="Low complexity" evidence="1">
    <location>
        <begin position="1"/>
        <end position="16"/>
    </location>
</feature>
<feature type="region of interest" description="Disordered" evidence="1">
    <location>
        <begin position="500"/>
        <end position="571"/>
    </location>
</feature>
<feature type="compositionally biased region" description="Low complexity" evidence="1">
    <location>
        <begin position="500"/>
        <end position="524"/>
    </location>
</feature>
<feature type="compositionally biased region" description="Basic residues" evidence="1">
    <location>
        <begin position="558"/>
        <end position="571"/>
    </location>
</feature>
<dbReference type="OrthoDB" id="774557at2759"/>
<evidence type="ECO:0000313" key="3">
    <source>
        <dbReference type="Proteomes" id="UP000605846"/>
    </source>
</evidence>
<feature type="region of interest" description="Disordered" evidence="1">
    <location>
        <begin position="66"/>
        <end position="113"/>
    </location>
</feature>
<feature type="compositionally biased region" description="Polar residues" evidence="1">
    <location>
        <begin position="526"/>
        <end position="541"/>
    </location>
</feature>